<comment type="caution">
    <text evidence="1">The sequence shown here is derived from an EMBL/GenBank/DDBJ whole genome shotgun (WGS) entry which is preliminary data.</text>
</comment>
<protein>
    <submittedName>
        <fullName evidence="1">Septum site-determining protein MinD</fullName>
    </submittedName>
</protein>
<accession>A0A090VWW2</accession>
<evidence type="ECO:0000313" key="1">
    <source>
        <dbReference type="EMBL" id="GAL67759.1"/>
    </source>
</evidence>
<dbReference type="EMBL" id="BBNR01000012">
    <property type="protein sequence ID" value="GAL67759.1"/>
    <property type="molecule type" value="Genomic_DNA"/>
</dbReference>
<sequence>MGEIPLVQSIREAGDVGRPAALQTATPLEKAFETLTQNVVQEVVRRNENLPPTEAIKITTMAGCSAVKK</sequence>
<gene>
    <name evidence="1" type="ORF">JCM19301_1046</name>
</gene>
<dbReference type="AlphaFoldDB" id="A0A090VWW2"/>
<reference evidence="1 2" key="1">
    <citation type="journal article" date="2014" name="Genome Announc.">
        <title>Draft Genome Sequence of Marine Flavobacterium Jejuia pallidilutea Strain 11shimoA1 and Pigmentation Mutants.</title>
        <authorList>
            <person name="Takatani N."/>
            <person name="Nakanishi M."/>
            <person name="Meirelles P."/>
            <person name="Mino S."/>
            <person name="Suda W."/>
            <person name="Oshima K."/>
            <person name="Hattori M."/>
            <person name="Ohkuma M."/>
            <person name="Hosokawa M."/>
            <person name="Miyashita K."/>
            <person name="Thompson F.L."/>
            <person name="Niwa A."/>
            <person name="Sawabe T."/>
            <person name="Sawabe T."/>
        </authorList>
    </citation>
    <scope>NUCLEOTIDE SEQUENCE [LARGE SCALE GENOMIC DNA]</scope>
    <source>
        <strain evidence="1 2">JCM 19301</strain>
    </source>
</reference>
<proteinExistence type="predicted"/>
<name>A0A090VWW2_9FLAO</name>
<dbReference type="Proteomes" id="UP000029641">
    <property type="component" value="Unassembled WGS sequence"/>
</dbReference>
<evidence type="ECO:0000313" key="2">
    <source>
        <dbReference type="Proteomes" id="UP000029641"/>
    </source>
</evidence>
<organism evidence="1 2">
    <name type="scientific">Jejuia pallidilutea</name>
    <dbReference type="NCBI Taxonomy" id="504487"/>
    <lineage>
        <taxon>Bacteria</taxon>
        <taxon>Pseudomonadati</taxon>
        <taxon>Bacteroidota</taxon>
        <taxon>Flavobacteriia</taxon>
        <taxon>Flavobacteriales</taxon>
        <taxon>Flavobacteriaceae</taxon>
        <taxon>Jejuia</taxon>
    </lineage>
</organism>